<evidence type="ECO:0000313" key="2">
    <source>
        <dbReference type="Proteomes" id="UP000190637"/>
    </source>
</evidence>
<dbReference type="Proteomes" id="UP000190637">
    <property type="component" value="Unassembled WGS sequence"/>
</dbReference>
<name>A0A1T4RVP6_9ACTN</name>
<proteinExistence type="predicted"/>
<sequence>MDLQERYAQLHNGIRFAIETIEDAYRLPPPLEEELHHWVISEWESRRSSIDWCDNDQDLLTVTSNLTHLAQSYQELRKRLFSDLYHFGPEPPWRRVHHTLAVRLPVQFHHSDSEYYILQDRGMNRWTFHVHGWTRSENGEREPTVREFEVELTGRSCRIPDELEGDRLLDQLFYGLMLMKDEHYYMRTLRDEVVMEAERIVHAEEDDGHGRE</sequence>
<accession>A0A1T4RVP6</accession>
<evidence type="ECO:0000313" key="1">
    <source>
        <dbReference type="EMBL" id="SKA20043.1"/>
    </source>
</evidence>
<dbReference type="OrthoDB" id="3425933at2"/>
<gene>
    <name evidence="1" type="ORF">SAMN02745673_03036</name>
</gene>
<keyword evidence="2" id="KW-1185">Reference proteome</keyword>
<organism evidence="1 2">
    <name type="scientific">Marinactinospora thermotolerans DSM 45154</name>
    <dbReference type="NCBI Taxonomy" id="1122192"/>
    <lineage>
        <taxon>Bacteria</taxon>
        <taxon>Bacillati</taxon>
        <taxon>Actinomycetota</taxon>
        <taxon>Actinomycetes</taxon>
        <taxon>Streptosporangiales</taxon>
        <taxon>Nocardiopsidaceae</taxon>
        <taxon>Marinactinospora</taxon>
    </lineage>
</organism>
<dbReference type="AlphaFoldDB" id="A0A1T4RVP6"/>
<dbReference type="STRING" id="1122192.SAMN02745673_03036"/>
<dbReference type="RefSeq" id="WP_078762323.1">
    <property type="nucleotide sequence ID" value="NZ_FUWS01000007.1"/>
</dbReference>
<reference evidence="1 2" key="1">
    <citation type="submission" date="2017-02" db="EMBL/GenBank/DDBJ databases">
        <authorList>
            <person name="Peterson S.W."/>
        </authorList>
    </citation>
    <scope>NUCLEOTIDE SEQUENCE [LARGE SCALE GENOMIC DNA]</scope>
    <source>
        <strain evidence="1 2">DSM 45154</strain>
    </source>
</reference>
<protein>
    <submittedName>
        <fullName evidence="1">Uncharacterized protein</fullName>
    </submittedName>
</protein>
<dbReference type="EMBL" id="FUWS01000007">
    <property type="protein sequence ID" value="SKA20043.1"/>
    <property type="molecule type" value="Genomic_DNA"/>
</dbReference>